<dbReference type="InterPro" id="IPR027409">
    <property type="entry name" value="GroEL-like_apical_dom_sf"/>
</dbReference>
<dbReference type="Gene3D" id="3.30.260.10">
    <property type="entry name" value="TCP-1-like chaperonin intermediate domain"/>
    <property type="match status" value="1"/>
</dbReference>
<dbReference type="InterPro" id="IPR002194">
    <property type="entry name" value="Chaperonin_TCP-1_CS"/>
</dbReference>
<evidence type="ECO:0000256" key="5">
    <source>
        <dbReference type="ARBA" id="ARBA00023186"/>
    </source>
</evidence>
<sequence>MNLKQAGSGAEVDERLAALLTNANAVRATTAAIEGTIGPKGLDTMLVDRFGEVIITNDGVTILDKMDVNHPAAKMLINTAKAQQSEVGDGTTTTTLLAGSLVAEGVNQVMRGVPVARVIEGVKHGVAAALERIRTRSRPMDDLNSLVLRQIAMIAGREHTDIADLVVEAARLVGREKLAEPAFRLSETITAEEGAENEVFLGVVIDKERMNKEMPVKLTDVKVLLIDDALEPEEMSDEALGTESGFKRYIELQEEFKANMRKIVDMGIKAVLVDRGVHDAAEEILTDAGVLVVQRVAAKDLRRAADHTGARMVKRTGLKKDPEDMEKYLGYASQVFEDEKLEQIRILGGKGKPMATIVVGAATQEIVGERERIAKDAASSVQAAVKAGYVPGGGALEIMVAHEVEKHREQVKGMAAYGVDCVVNALKQPLSQIVENAGYNPLEKVEDVTVSQVRSGKDSLGVDCDTGQIIDMLETGVVDPTLVKVHAVRAAGEVAVAILRIDTIIKKREEGANAAKGAGSEMKETGMPDF</sequence>
<comment type="similarity">
    <text evidence="1">Belongs to the chaperonin (HSP60) family.</text>
</comment>
<evidence type="ECO:0000256" key="4">
    <source>
        <dbReference type="ARBA" id="ARBA00022840"/>
    </source>
</evidence>
<organism evidence="6 7">
    <name type="scientific">Acetonema longum DSM 6540</name>
    <dbReference type="NCBI Taxonomy" id="1009370"/>
    <lineage>
        <taxon>Bacteria</taxon>
        <taxon>Bacillati</taxon>
        <taxon>Bacillota</taxon>
        <taxon>Negativicutes</taxon>
        <taxon>Acetonemataceae</taxon>
        <taxon>Acetonema</taxon>
    </lineage>
</organism>
<evidence type="ECO:0000256" key="3">
    <source>
        <dbReference type="ARBA" id="ARBA00022741"/>
    </source>
</evidence>
<evidence type="ECO:0000313" key="7">
    <source>
        <dbReference type="Proteomes" id="UP000003240"/>
    </source>
</evidence>
<dbReference type="GO" id="GO:0016887">
    <property type="term" value="F:ATP hydrolysis activity"/>
    <property type="evidence" value="ECO:0007669"/>
    <property type="project" value="InterPro"/>
</dbReference>
<dbReference type="InterPro" id="IPR002423">
    <property type="entry name" value="Cpn60/GroEL/TCP-1"/>
</dbReference>
<dbReference type="OrthoDB" id="2379282at2"/>
<dbReference type="PANTHER" id="PTHR11353">
    <property type="entry name" value="CHAPERONIN"/>
    <property type="match status" value="1"/>
</dbReference>
<evidence type="ECO:0000256" key="1">
    <source>
        <dbReference type="ARBA" id="ARBA00006607"/>
    </source>
</evidence>
<dbReference type="Gene3D" id="3.50.7.10">
    <property type="entry name" value="GroEL"/>
    <property type="match status" value="1"/>
</dbReference>
<dbReference type="InterPro" id="IPR027413">
    <property type="entry name" value="GROEL-like_equatorial_sf"/>
</dbReference>
<keyword evidence="3" id="KW-0547">Nucleotide-binding</keyword>
<comment type="caution">
    <text evidence="6">The sequence shown here is derived from an EMBL/GenBank/DDBJ whole genome shotgun (WGS) entry which is preliminary data.</text>
</comment>
<dbReference type="Pfam" id="PF00118">
    <property type="entry name" value="Cpn60_TCP1"/>
    <property type="match status" value="1"/>
</dbReference>
<dbReference type="STRING" id="1009370.ALO_13649"/>
<dbReference type="GO" id="GO:0140662">
    <property type="term" value="F:ATP-dependent protein folding chaperone"/>
    <property type="evidence" value="ECO:0007669"/>
    <property type="project" value="InterPro"/>
</dbReference>
<protein>
    <submittedName>
        <fullName evidence="6">Chaperonin GroEL</fullName>
    </submittedName>
</protein>
<comment type="similarity">
    <text evidence="2">Belongs to the TCP-1 chaperonin family.</text>
</comment>
<accession>F7NKW1</accession>
<reference evidence="6 7" key="1">
    <citation type="journal article" date="2011" name="EMBO J.">
        <title>Structural diversity of bacterial flagellar motors.</title>
        <authorList>
            <person name="Chen S."/>
            <person name="Beeby M."/>
            <person name="Murphy G.E."/>
            <person name="Leadbetter J.R."/>
            <person name="Hendrixson D.R."/>
            <person name="Briegel A."/>
            <person name="Li Z."/>
            <person name="Shi J."/>
            <person name="Tocheva E.I."/>
            <person name="Muller A."/>
            <person name="Dobro M.J."/>
            <person name="Jensen G.J."/>
        </authorList>
    </citation>
    <scope>NUCLEOTIDE SEQUENCE [LARGE SCALE GENOMIC DNA]</scope>
    <source>
        <strain evidence="6 7">DSM 6540</strain>
    </source>
</reference>
<keyword evidence="4" id="KW-0067">ATP-binding</keyword>
<dbReference type="RefSeq" id="WP_004096657.1">
    <property type="nucleotide sequence ID" value="NZ_AFGF01000121.1"/>
</dbReference>
<dbReference type="SUPFAM" id="SSF48592">
    <property type="entry name" value="GroEL equatorial domain-like"/>
    <property type="match status" value="1"/>
</dbReference>
<dbReference type="Proteomes" id="UP000003240">
    <property type="component" value="Unassembled WGS sequence"/>
</dbReference>
<dbReference type="InterPro" id="IPR017998">
    <property type="entry name" value="Chaperone_TCP-1"/>
</dbReference>
<keyword evidence="7" id="KW-1185">Reference proteome</keyword>
<dbReference type="EMBL" id="AFGF01000121">
    <property type="protein sequence ID" value="EGO63304.1"/>
    <property type="molecule type" value="Genomic_DNA"/>
</dbReference>
<gene>
    <name evidence="6" type="ORF">ALO_13649</name>
</gene>
<dbReference type="GO" id="GO:0051082">
    <property type="term" value="F:unfolded protein binding"/>
    <property type="evidence" value="ECO:0007669"/>
    <property type="project" value="InterPro"/>
</dbReference>
<dbReference type="GO" id="GO:0005524">
    <property type="term" value="F:ATP binding"/>
    <property type="evidence" value="ECO:0007669"/>
    <property type="project" value="UniProtKB-KW"/>
</dbReference>
<dbReference type="eggNOG" id="COG0459">
    <property type="taxonomic scope" value="Bacteria"/>
</dbReference>
<name>F7NKW1_9FIRM</name>
<dbReference type="SUPFAM" id="SSF52029">
    <property type="entry name" value="GroEL apical domain-like"/>
    <property type="match status" value="1"/>
</dbReference>
<dbReference type="CDD" id="cd00309">
    <property type="entry name" value="chaperonin_type_I_II"/>
    <property type="match status" value="1"/>
</dbReference>
<evidence type="ECO:0000313" key="6">
    <source>
        <dbReference type="EMBL" id="EGO63304.1"/>
    </source>
</evidence>
<dbReference type="PRINTS" id="PR00304">
    <property type="entry name" value="TCOMPLEXTCP1"/>
</dbReference>
<dbReference type="InterPro" id="IPR027410">
    <property type="entry name" value="TCP-1-like_intermed_sf"/>
</dbReference>
<dbReference type="Gene3D" id="1.10.560.10">
    <property type="entry name" value="GroEL-like equatorial domain"/>
    <property type="match status" value="1"/>
</dbReference>
<proteinExistence type="inferred from homology"/>
<evidence type="ECO:0000256" key="2">
    <source>
        <dbReference type="ARBA" id="ARBA00008020"/>
    </source>
</evidence>
<dbReference type="PROSITE" id="PS00751">
    <property type="entry name" value="TCP1_2"/>
    <property type="match status" value="1"/>
</dbReference>
<keyword evidence="5" id="KW-0143">Chaperone</keyword>
<dbReference type="AlphaFoldDB" id="F7NKW1"/>